<evidence type="ECO:0000313" key="3">
    <source>
        <dbReference type="EMBL" id="CAH2007026.1"/>
    </source>
</evidence>
<reference evidence="3" key="1">
    <citation type="submission" date="2022-03" db="EMBL/GenBank/DDBJ databases">
        <authorList>
            <person name="Sayadi A."/>
        </authorList>
    </citation>
    <scope>NUCLEOTIDE SEQUENCE</scope>
</reference>
<sequence length="192" mass="22611">MEDDEFSDTYEEGDEEKAEELDPENPQHYFPIMEKNFNKVIAEIESNPEAAVFADEYNKLFEAFFNAYNKQKELDEETKQLHEQIVEKDKKISLAVNLADEDKKTIDSLKSQITHAWKLADAAHSREQVAQEIIDNLRRQVENLNAEIDFRNKLNQDTEEYAPKYDLFVIFAFCTRYILIGILKLESCYKRK</sequence>
<keyword evidence="4" id="KW-1185">Reference proteome</keyword>
<feature type="coiled-coil region" evidence="1">
    <location>
        <begin position="127"/>
        <end position="154"/>
    </location>
</feature>
<feature type="compositionally biased region" description="Acidic residues" evidence="2">
    <location>
        <begin position="1"/>
        <end position="23"/>
    </location>
</feature>
<dbReference type="EMBL" id="CAKOFQ010007726">
    <property type="protein sequence ID" value="CAH2007026.1"/>
    <property type="molecule type" value="Genomic_DNA"/>
</dbReference>
<feature type="region of interest" description="Disordered" evidence="2">
    <location>
        <begin position="1"/>
        <end position="26"/>
    </location>
</feature>
<dbReference type="Proteomes" id="UP001152888">
    <property type="component" value="Unassembled WGS sequence"/>
</dbReference>
<evidence type="ECO:0000313" key="4">
    <source>
        <dbReference type="Proteomes" id="UP001152888"/>
    </source>
</evidence>
<name>A0A9P0M5W2_ACAOB</name>
<accession>A0A9P0M5W2</accession>
<dbReference type="OrthoDB" id="264785at2759"/>
<evidence type="ECO:0000256" key="1">
    <source>
        <dbReference type="SAM" id="Coils"/>
    </source>
</evidence>
<protein>
    <submittedName>
        <fullName evidence="3">Uncharacterized protein</fullName>
    </submittedName>
</protein>
<gene>
    <name evidence="3" type="ORF">ACAOBT_LOCUS29436</name>
</gene>
<comment type="caution">
    <text evidence="3">The sequence shown here is derived from an EMBL/GenBank/DDBJ whole genome shotgun (WGS) entry which is preliminary data.</text>
</comment>
<evidence type="ECO:0000256" key="2">
    <source>
        <dbReference type="SAM" id="MobiDB-lite"/>
    </source>
</evidence>
<dbReference type="AlphaFoldDB" id="A0A9P0M5W2"/>
<organism evidence="3 4">
    <name type="scientific">Acanthoscelides obtectus</name>
    <name type="common">Bean weevil</name>
    <name type="synonym">Bruchus obtectus</name>
    <dbReference type="NCBI Taxonomy" id="200917"/>
    <lineage>
        <taxon>Eukaryota</taxon>
        <taxon>Metazoa</taxon>
        <taxon>Ecdysozoa</taxon>
        <taxon>Arthropoda</taxon>
        <taxon>Hexapoda</taxon>
        <taxon>Insecta</taxon>
        <taxon>Pterygota</taxon>
        <taxon>Neoptera</taxon>
        <taxon>Endopterygota</taxon>
        <taxon>Coleoptera</taxon>
        <taxon>Polyphaga</taxon>
        <taxon>Cucujiformia</taxon>
        <taxon>Chrysomeloidea</taxon>
        <taxon>Chrysomelidae</taxon>
        <taxon>Bruchinae</taxon>
        <taxon>Bruchini</taxon>
        <taxon>Acanthoscelides</taxon>
    </lineage>
</organism>
<keyword evidence="1" id="KW-0175">Coiled coil</keyword>
<proteinExistence type="predicted"/>